<organism evidence="2 3">
    <name type="scientific">Collybiopsis luxurians FD-317 M1</name>
    <dbReference type="NCBI Taxonomy" id="944289"/>
    <lineage>
        <taxon>Eukaryota</taxon>
        <taxon>Fungi</taxon>
        <taxon>Dikarya</taxon>
        <taxon>Basidiomycota</taxon>
        <taxon>Agaricomycotina</taxon>
        <taxon>Agaricomycetes</taxon>
        <taxon>Agaricomycetidae</taxon>
        <taxon>Agaricales</taxon>
        <taxon>Marasmiineae</taxon>
        <taxon>Omphalotaceae</taxon>
        <taxon>Collybiopsis</taxon>
        <taxon>Collybiopsis luxurians</taxon>
    </lineage>
</organism>
<evidence type="ECO:0000313" key="3">
    <source>
        <dbReference type="Proteomes" id="UP000053593"/>
    </source>
</evidence>
<evidence type="ECO:0000313" key="2">
    <source>
        <dbReference type="EMBL" id="KIK49960.1"/>
    </source>
</evidence>
<name>A0A0D0AIL3_9AGAR</name>
<dbReference type="HOGENOM" id="CLU_003703_1_2_1"/>
<feature type="domain" description="CxC2-like cysteine cluster KDZ transposase-associated" evidence="1">
    <location>
        <begin position="53"/>
        <end position="117"/>
    </location>
</feature>
<dbReference type="InterPro" id="IPR041457">
    <property type="entry name" value="CxC2_KDZ-assoc"/>
</dbReference>
<gene>
    <name evidence="2" type="ORF">GYMLUDRAFT_183319</name>
</gene>
<dbReference type="EMBL" id="KN834949">
    <property type="protein sequence ID" value="KIK49960.1"/>
    <property type="molecule type" value="Genomic_DNA"/>
</dbReference>
<reference evidence="2 3" key="1">
    <citation type="submission" date="2014-04" db="EMBL/GenBank/DDBJ databases">
        <title>Evolutionary Origins and Diversification of the Mycorrhizal Mutualists.</title>
        <authorList>
            <consortium name="DOE Joint Genome Institute"/>
            <consortium name="Mycorrhizal Genomics Consortium"/>
            <person name="Kohler A."/>
            <person name="Kuo A."/>
            <person name="Nagy L.G."/>
            <person name="Floudas D."/>
            <person name="Copeland A."/>
            <person name="Barry K.W."/>
            <person name="Cichocki N."/>
            <person name="Veneault-Fourrey C."/>
            <person name="LaButti K."/>
            <person name="Lindquist E.A."/>
            <person name="Lipzen A."/>
            <person name="Lundell T."/>
            <person name="Morin E."/>
            <person name="Murat C."/>
            <person name="Riley R."/>
            <person name="Ohm R."/>
            <person name="Sun H."/>
            <person name="Tunlid A."/>
            <person name="Henrissat B."/>
            <person name="Grigoriev I.V."/>
            <person name="Hibbett D.S."/>
            <person name="Martin F."/>
        </authorList>
    </citation>
    <scope>NUCLEOTIDE SEQUENCE [LARGE SCALE GENOMIC DNA]</scope>
    <source>
        <strain evidence="2 3">FD-317 M1</strain>
    </source>
</reference>
<proteinExistence type="predicted"/>
<accession>A0A0D0AIL3</accession>
<sequence>LCVGCGACEGDFRCIDCIGSSPCCQSCLLGSHRSLPLHIVEKWDGHRFIRTSLRSLGLKYQLGHPPGKFCNYPVPGHVNFHVINTNAIHKVSIVYCGCKNAPLHHEQLLKVGLWPATG</sequence>
<protein>
    <recommendedName>
        <fullName evidence="1">CxC2-like cysteine cluster KDZ transposase-associated domain-containing protein</fullName>
    </recommendedName>
</protein>
<keyword evidence="3" id="KW-1185">Reference proteome</keyword>
<dbReference type="AlphaFoldDB" id="A0A0D0AIL3"/>
<dbReference type="OrthoDB" id="3004525at2759"/>
<dbReference type="Pfam" id="PF18803">
    <property type="entry name" value="CxC2"/>
    <property type="match status" value="1"/>
</dbReference>
<dbReference type="Proteomes" id="UP000053593">
    <property type="component" value="Unassembled WGS sequence"/>
</dbReference>
<evidence type="ECO:0000259" key="1">
    <source>
        <dbReference type="Pfam" id="PF18803"/>
    </source>
</evidence>
<feature type="non-terminal residue" evidence="2">
    <location>
        <position position="1"/>
    </location>
</feature>